<evidence type="ECO:0000256" key="1">
    <source>
        <dbReference type="SAM" id="Phobius"/>
    </source>
</evidence>
<sequence length="33" mass="3751">NVASEDLWLLKVFYLLTVIPSEGLQNLFIWAAS</sequence>
<reference evidence="2 3" key="1">
    <citation type="journal article" date="2018" name="Front. Plant Sci.">
        <title>Red Clover (Trifolium pratense) and Zigzag Clover (T. medium) - A Picture of Genomic Similarities and Differences.</title>
        <authorList>
            <person name="Dluhosova J."/>
            <person name="Istvanek J."/>
            <person name="Nedelnik J."/>
            <person name="Repkova J."/>
        </authorList>
    </citation>
    <scope>NUCLEOTIDE SEQUENCE [LARGE SCALE GENOMIC DNA]</scope>
    <source>
        <strain evidence="3">cv. 10/8</strain>
        <tissue evidence="2">Leaf</tissue>
    </source>
</reference>
<keyword evidence="3" id="KW-1185">Reference proteome</keyword>
<dbReference type="AlphaFoldDB" id="A0A392SLR1"/>
<organism evidence="2 3">
    <name type="scientific">Trifolium medium</name>
    <dbReference type="NCBI Taxonomy" id="97028"/>
    <lineage>
        <taxon>Eukaryota</taxon>
        <taxon>Viridiplantae</taxon>
        <taxon>Streptophyta</taxon>
        <taxon>Embryophyta</taxon>
        <taxon>Tracheophyta</taxon>
        <taxon>Spermatophyta</taxon>
        <taxon>Magnoliopsida</taxon>
        <taxon>eudicotyledons</taxon>
        <taxon>Gunneridae</taxon>
        <taxon>Pentapetalae</taxon>
        <taxon>rosids</taxon>
        <taxon>fabids</taxon>
        <taxon>Fabales</taxon>
        <taxon>Fabaceae</taxon>
        <taxon>Papilionoideae</taxon>
        <taxon>50 kb inversion clade</taxon>
        <taxon>NPAAA clade</taxon>
        <taxon>Hologalegina</taxon>
        <taxon>IRL clade</taxon>
        <taxon>Trifolieae</taxon>
        <taxon>Trifolium</taxon>
    </lineage>
</organism>
<evidence type="ECO:0000313" key="2">
    <source>
        <dbReference type="EMBL" id="MCI49599.1"/>
    </source>
</evidence>
<comment type="caution">
    <text evidence="2">The sequence shown here is derived from an EMBL/GenBank/DDBJ whole genome shotgun (WGS) entry which is preliminary data.</text>
</comment>
<dbReference type="EMBL" id="LXQA010403622">
    <property type="protein sequence ID" value="MCI49599.1"/>
    <property type="molecule type" value="Genomic_DNA"/>
</dbReference>
<keyword evidence="1" id="KW-0812">Transmembrane</keyword>
<protein>
    <submittedName>
        <fullName evidence="2">Uncharacterized protein</fullName>
    </submittedName>
</protein>
<keyword evidence="1" id="KW-0472">Membrane</keyword>
<dbReference type="Proteomes" id="UP000265520">
    <property type="component" value="Unassembled WGS sequence"/>
</dbReference>
<proteinExistence type="predicted"/>
<accession>A0A392SLR1</accession>
<feature type="non-terminal residue" evidence="2">
    <location>
        <position position="1"/>
    </location>
</feature>
<feature type="transmembrane region" description="Helical" evidence="1">
    <location>
        <begin position="12"/>
        <end position="32"/>
    </location>
</feature>
<keyword evidence="1" id="KW-1133">Transmembrane helix</keyword>
<evidence type="ECO:0000313" key="3">
    <source>
        <dbReference type="Proteomes" id="UP000265520"/>
    </source>
</evidence>
<name>A0A392SLR1_9FABA</name>